<keyword evidence="6 8" id="KW-0315">Glutamine amidotransferase</keyword>
<dbReference type="GO" id="GO:0004066">
    <property type="term" value="F:asparagine synthase (glutamine-hydrolyzing) activity"/>
    <property type="evidence" value="ECO:0007669"/>
    <property type="project" value="UniProtKB-EC"/>
</dbReference>
<name>A0A917I4A6_9HYPH</name>
<evidence type="ECO:0000256" key="7">
    <source>
        <dbReference type="ARBA" id="ARBA00048741"/>
    </source>
</evidence>
<dbReference type="GO" id="GO:0006529">
    <property type="term" value="P:asparagine biosynthetic process"/>
    <property type="evidence" value="ECO:0007669"/>
    <property type="project" value="UniProtKB-KW"/>
</dbReference>
<evidence type="ECO:0000256" key="8">
    <source>
        <dbReference type="PIRSR" id="PIRSR001589-1"/>
    </source>
</evidence>
<dbReference type="PANTHER" id="PTHR43284:SF1">
    <property type="entry name" value="ASPARAGINE SYNTHETASE"/>
    <property type="match status" value="1"/>
</dbReference>
<evidence type="ECO:0000256" key="6">
    <source>
        <dbReference type="ARBA" id="ARBA00022962"/>
    </source>
</evidence>
<gene>
    <name evidence="12" type="ORF">GCM10007036_05530</name>
</gene>
<evidence type="ECO:0000259" key="11">
    <source>
        <dbReference type="PROSITE" id="PS51278"/>
    </source>
</evidence>
<comment type="pathway">
    <text evidence="1">Amino-acid biosynthesis; L-asparagine biosynthesis; L-asparagine from L-aspartate (L-Gln route): step 1/1.</text>
</comment>
<protein>
    <recommendedName>
        <fullName evidence="3">asparagine synthase (glutamine-hydrolyzing)</fullName>
        <ecNumber evidence="3">6.3.5.4</ecNumber>
    </recommendedName>
</protein>
<dbReference type="AlphaFoldDB" id="A0A917I4A6"/>
<dbReference type="InterPro" id="IPR014729">
    <property type="entry name" value="Rossmann-like_a/b/a_fold"/>
</dbReference>
<keyword evidence="4 9" id="KW-0547">Nucleotide-binding</keyword>
<keyword evidence="5 9" id="KW-0067">ATP-binding</keyword>
<feature type="domain" description="Glutamine amidotransferase type-2" evidence="11">
    <location>
        <begin position="2"/>
        <end position="205"/>
    </location>
</feature>
<comment type="catalytic activity">
    <reaction evidence="7">
        <text>L-aspartate + L-glutamine + ATP + H2O = L-asparagine + L-glutamate + AMP + diphosphate + H(+)</text>
        <dbReference type="Rhea" id="RHEA:12228"/>
        <dbReference type="ChEBI" id="CHEBI:15377"/>
        <dbReference type="ChEBI" id="CHEBI:15378"/>
        <dbReference type="ChEBI" id="CHEBI:29985"/>
        <dbReference type="ChEBI" id="CHEBI:29991"/>
        <dbReference type="ChEBI" id="CHEBI:30616"/>
        <dbReference type="ChEBI" id="CHEBI:33019"/>
        <dbReference type="ChEBI" id="CHEBI:58048"/>
        <dbReference type="ChEBI" id="CHEBI:58359"/>
        <dbReference type="ChEBI" id="CHEBI:456215"/>
        <dbReference type="EC" id="6.3.5.4"/>
    </reaction>
</comment>
<dbReference type="Gene3D" id="3.40.50.620">
    <property type="entry name" value="HUPs"/>
    <property type="match status" value="1"/>
</dbReference>
<evidence type="ECO:0000256" key="3">
    <source>
        <dbReference type="ARBA" id="ARBA00012737"/>
    </source>
</evidence>
<dbReference type="Proteomes" id="UP000603912">
    <property type="component" value="Unassembled WGS sequence"/>
</dbReference>
<dbReference type="EC" id="6.3.5.4" evidence="3"/>
<dbReference type="Gene3D" id="3.60.20.10">
    <property type="entry name" value="Glutamine Phosphoribosylpyrophosphate, subunit 1, domain 1"/>
    <property type="match status" value="1"/>
</dbReference>
<dbReference type="Pfam" id="PF13537">
    <property type="entry name" value="GATase_7"/>
    <property type="match status" value="1"/>
</dbReference>
<keyword evidence="8" id="KW-0061">Asparagine biosynthesis</keyword>
<dbReference type="EMBL" id="BMES01000001">
    <property type="protein sequence ID" value="GGH09465.1"/>
    <property type="molecule type" value="Genomic_DNA"/>
</dbReference>
<dbReference type="PANTHER" id="PTHR43284">
    <property type="entry name" value="ASPARAGINE SYNTHETASE (GLUTAMINE-HYDROLYZING)"/>
    <property type="match status" value="1"/>
</dbReference>
<dbReference type="GO" id="GO:0005829">
    <property type="term" value="C:cytosol"/>
    <property type="evidence" value="ECO:0007669"/>
    <property type="project" value="TreeGrafter"/>
</dbReference>
<evidence type="ECO:0000256" key="5">
    <source>
        <dbReference type="ARBA" id="ARBA00022840"/>
    </source>
</evidence>
<proteinExistence type="inferred from homology"/>
<evidence type="ECO:0000256" key="2">
    <source>
        <dbReference type="ARBA" id="ARBA00005752"/>
    </source>
</evidence>
<dbReference type="CDD" id="cd00712">
    <property type="entry name" value="AsnB"/>
    <property type="match status" value="1"/>
</dbReference>
<keyword evidence="8" id="KW-0028">Amino-acid biosynthesis</keyword>
<evidence type="ECO:0000256" key="10">
    <source>
        <dbReference type="PIRSR" id="PIRSR001589-3"/>
    </source>
</evidence>
<comment type="similarity">
    <text evidence="2">Belongs to the asparagine synthetase family.</text>
</comment>
<dbReference type="InterPro" id="IPR017932">
    <property type="entry name" value="GATase_2_dom"/>
</dbReference>
<dbReference type="InterPro" id="IPR029055">
    <property type="entry name" value="Ntn_hydrolases_N"/>
</dbReference>
<dbReference type="NCBIfam" id="TIGR01536">
    <property type="entry name" value="asn_synth_AEB"/>
    <property type="match status" value="1"/>
</dbReference>
<dbReference type="PIRSF" id="PIRSF001589">
    <property type="entry name" value="Asn_synthetase_glu-h"/>
    <property type="match status" value="1"/>
</dbReference>
<dbReference type="InterPro" id="IPR051786">
    <property type="entry name" value="ASN_synthetase/amidase"/>
</dbReference>
<feature type="active site" description="For GATase activity" evidence="8">
    <location>
        <position position="2"/>
    </location>
</feature>
<evidence type="ECO:0000313" key="13">
    <source>
        <dbReference type="Proteomes" id="UP000603912"/>
    </source>
</evidence>
<keyword evidence="13" id="KW-1185">Reference proteome</keyword>
<evidence type="ECO:0000313" key="12">
    <source>
        <dbReference type="EMBL" id="GGH09465.1"/>
    </source>
</evidence>
<evidence type="ECO:0000256" key="4">
    <source>
        <dbReference type="ARBA" id="ARBA00022741"/>
    </source>
</evidence>
<feature type="binding site" evidence="9">
    <location>
        <position position="94"/>
    </location>
    <ligand>
        <name>L-glutamine</name>
        <dbReference type="ChEBI" id="CHEBI:58359"/>
    </ligand>
</feature>
<evidence type="ECO:0000256" key="9">
    <source>
        <dbReference type="PIRSR" id="PIRSR001589-2"/>
    </source>
</evidence>
<dbReference type="SUPFAM" id="SSF56235">
    <property type="entry name" value="N-terminal nucleophile aminohydrolases (Ntn hydrolases)"/>
    <property type="match status" value="1"/>
</dbReference>
<evidence type="ECO:0000256" key="1">
    <source>
        <dbReference type="ARBA" id="ARBA00005187"/>
    </source>
</evidence>
<dbReference type="InterPro" id="IPR033738">
    <property type="entry name" value="AsnB_N"/>
</dbReference>
<organism evidence="12 13">
    <name type="scientific">Alsobacter metallidurans</name>
    <dbReference type="NCBI Taxonomy" id="340221"/>
    <lineage>
        <taxon>Bacteria</taxon>
        <taxon>Pseudomonadati</taxon>
        <taxon>Pseudomonadota</taxon>
        <taxon>Alphaproteobacteria</taxon>
        <taxon>Hyphomicrobiales</taxon>
        <taxon>Alsobacteraceae</taxon>
        <taxon>Alsobacter</taxon>
    </lineage>
</organism>
<accession>A0A917I4A6</accession>
<dbReference type="InterPro" id="IPR001962">
    <property type="entry name" value="Asn_synthase"/>
</dbReference>
<sequence length="595" mass="66416">MCGFAGLVQRNPSPEVSERFCALALKTLARRGPDDARTLRRGAVDLVHTRLSIIDAEGGLQPMEDEAGIIVFNGEIYNHEELRQPNTLYASRSDTEVLLKGLNTQGPDFLDRADGMFAFAYLNKAQGKLYVARDRYGIKPAYVLKSADAFAFGSTLQALMPFSDKRIDGQALVEYYTSRAAHAPRTMFQDIREIPPGCMAVFDLRAFTVEMKRWVQDRDIPVSRASEADLLAELDSVLHASVKAHLVSDVPVASLLSGGIDSGLITAIAARYAPDLHCFSAGFQDKRFDESPYAQAVARRYGLRHSVKFMNDETVFGLLDSWPSVMDDANAEPASVLKYVVAQFARDSGYKVVLAGEGADEFFGGYNQYWRFRLAKRLSVLGAHVPMLAGWAEKAAGPRSRIAHFLRQASGRQGFPGTSMPFEPHLVGQMFSGVNTGEYGVDTLRQALFLDQRRRLPDDMLTAADRATMHASIEARVPFVTRSVGDFAASLGDDMLLRGRKQKYLLRQLALRYLPAECVERRKVGFDMPLGRWFRGRLRDVVYDTLANTWQRDFLRPGAMERIVDLHMSGKADYADKIWAFVVLDRNVRALRAIS</sequence>
<reference evidence="12" key="1">
    <citation type="journal article" date="2014" name="Int. J. Syst. Evol. Microbiol.">
        <title>Complete genome sequence of Corynebacterium casei LMG S-19264T (=DSM 44701T), isolated from a smear-ripened cheese.</title>
        <authorList>
            <consortium name="US DOE Joint Genome Institute (JGI-PGF)"/>
            <person name="Walter F."/>
            <person name="Albersmeier A."/>
            <person name="Kalinowski J."/>
            <person name="Ruckert C."/>
        </authorList>
    </citation>
    <scope>NUCLEOTIDE SEQUENCE</scope>
    <source>
        <strain evidence="12">CGMCC 1.12214</strain>
    </source>
</reference>
<feature type="binding site" evidence="9">
    <location>
        <position position="255"/>
    </location>
    <ligand>
        <name>ATP</name>
        <dbReference type="ChEBI" id="CHEBI:30616"/>
    </ligand>
</feature>
<reference evidence="12" key="2">
    <citation type="submission" date="2020-09" db="EMBL/GenBank/DDBJ databases">
        <authorList>
            <person name="Sun Q."/>
            <person name="Zhou Y."/>
        </authorList>
    </citation>
    <scope>NUCLEOTIDE SEQUENCE</scope>
    <source>
        <strain evidence="12">CGMCC 1.12214</strain>
    </source>
</reference>
<dbReference type="SUPFAM" id="SSF52402">
    <property type="entry name" value="Adenine nucleotide alpha hydrolases-like"/>
    <property type="match status" value="1"/>
</dbReference>
<feature type="site" description="Important for beta-aspartyl-AMP intermediate formation" evidence="10">
    <location>
        <position position="357"/>
    </location>
</feature>
<dbReference type="Pfam" id="PF00733">
    <property type="entry name" value="Asn_synthase"/>
    <property type="match status" value="1"/>
</dbReference>
<dbReference type="PROSITE" id="PS51278">
    <property type="entry name" value="GATASE_TYPE_2"/>
    <property type="match status" value="1"/>
</dbReference>
<dbReference type="InterPro" id="IPR006426">
    <property type="entry name" value="Asn_synth_AEB"/>
</dbReference>
<comment type="caution">
    <text evidence="12">The sequence shown here is derived from an EMBL/GenBank/DDBJ whole genome shotgun (WGS) entry which is preliminary data.</text>
</comment>
<dbReference type="RefSeq" id="WP_188516195.1">
    <property type="nucleotide sequence ID" value="NZ_BMES01000001.1"/>
</dbReference>
<dbReference type="GO" id="GO:0005524">
    <property type="term" value="F:ATP binding"/>
    <property type="evidence" value="ECO:0007669"/>
    <property type="project" value="UniProtKB-KW"/>
</dbReference>
<dbReference type="CDD" id="cd01991">
    <property type="entry name" value="Asn_synthase_B_C"/>
    <property type="match status" value="1"/>
</dbReference>